<evidence type="ECO:0000313" key="19">
    <source>
        <dbReference type="EMBL" id="CAG8459973.1"/>
    </source>
</evidence>
<evidence type="ECO:0000256" key="13">
    <source>
        <dbReference type="ARBA" id="ARBA00023136"/>
    </source>
</evidence>
<evidence type="ECO:0000313" key="20">
    <source>
        <dbReference type="Proteomes" id="UP000789508"/>
    </source>
</evidence>
<keyword evidence="7" id="KW-0256">Endoplasmic reticulum</keyword>
<gene>
    <name evidence="19" type="ORF">ALEPTO_LOCUS1484</name>
</gene>
<evidence type="ECO:0000256" key="15">
    <source>
        <dbReference type="ARBA" id="ARBA00051495"/>
    </source>
</evidence>
<keyword evidence="10 17" id="KW-1133">Transmembrane helix</keyword>
<evidence type="ECO:0000256" key="3">
    <source>
        <dbReference type="ARBA" id="ARBA00007742"/>
    </source>
</evidence>
<keyword evidence="13 17" id="KW-0472">Membrane</keyword>
<keyword evidence="12" id="KW-0443">Lipid metabolism</keyword>
<evidence type="ECO:0000256" key="5">
    <source>
        <dbReference type="ARBA" id="ARBA00022516"/>
    </source>
</evidence>
<comment type="subcellular location">
    <subcellularLocation>
        <location evidence="1">Endoplasmic reticulum membrane</location>
        <topology evidence="1">Multi-pass membrane protein</topology>
    </subcellularLocation>
</comment>
<evidence type="ECO:0000256" key="17">
    <source>
        <dbReference type="SAM" id="Phobius"/>
    </source>
</evidence>
<dbReference type="SMART" id="SM00213">
    <property type="entry name" value="UBQ"/>
    <property type="match status" value="1"/>
</dbReference>
<dbReference type="PROSITE" id="PS50053">
    <property type="entry name" value="UBIQUITIN_2"/>
    <property type="match status" value="1"/>
</dbReference>
<name>A0A9N8Z1N8_9GLOM</name>
<dbReference type="GO" id="GO:0102758">
    <property type="term" value="F:very-long-chain enoyl-CoA reductase activity"/>
    <property type="evidence" value="ECO:0007669"/>
    <property type="project" value="UniProtKB-EC"/>
</dbReference>
<dbReference type="SUPFAM" id="SSF54236">
    <property type="entry name" value="Ubiquitin-like"/>
    <property type="match status" value="1"/>
</dbReference>
<evidence type="ECO:0000256" key="16">
    <source>
        <dbReference type="ARBA" id="ARBA00058640"/>
    </source>
</evidence>
<dbReference type="Pfam" id="PF00240">
    <property type="entry name" value="ubiquitin"/>
    <property type="match status" value="1"/>
</dbReference>
<dbReference type="InterPro" id="IPR001104">
    <property type="entry name" value="3-oxo-5_a-steroid_4-DH_C"/>
</dbReference>
<organism evidence="19 20">
    <name type="scientific">Ambispora leptoticha</name>
    <dbReference type="NCBI Taxonomy" id="144679"/>
    <lineage>
        <taxon>Eukaryota</taxon>
        <taxon>Fungi</taxon>
        <taxon>Fungi incertae sedis</taxon>
        <taxon>Mucoromycota</taxon>
        <taxon>Glomeromycotina</taxon>
        <taxon>Glomeromycetes</taxon>
        <taxon>Archaeosporales</taxon>
        <taxon>Ambisporaceae</taxon>
        <taxon>Ambispora</taxon>
    </lineage>
</organism>
<evidence type="ECO:0000256" key="2">
    <source>
        <dbReference type="ARBA" id="ARBA00005194"/>
    </source>
</evidence>
<dbReference type="AlphaFoldDB" id="A0A9N8Z1N8"/>
<evidence type="ECO:0000256" key="1">
    <source>
        <dbReference type="ARBA" id="ARBA00004477"/>
    </source>
</evidence>
<dbReference type="Pfam" id="PF02544">
    <property type="entry name" value="Steroid_dh"/>
    <property type="match status" value="1"/>
</dbReference>
<keyword evidence="8" id="KW-0276">Fatty acid metabolism</keyword>
<dbReference type="Gene3D" id="3.10.20.90">
    <property type="entry name" value="Phosphatidylinositol 3-kinase Catalytic Subunit, Chain A, domain 1"/>
    <property type="match status" value="1"/>
</dbReference>
<dbReference type="GO" id="GO:0042761">
    <property type="term" value="P:very long-chain fatty acid biosynthetic process"/>
    <property type="evidence" value="ECO:0007669"/>
    <property type="project" value="TreeGrafter"/>
</dbReference>
<dbReference type="Proteomes" id="UP000789508">
    <property type="component" value="Unassembled WGS sequence"/>
</dbReference>
<evidence type="ECO:0000256" key="9">
    <source>
        <dbReference type="ARBA" id="ARBA00022857"/>
    </source>
</evidence>
<keyword evidence="5" id="KW-0444">Lipid biosynthesis</keyword>
<dbReference type="InterPro" id="IPR000626">
    <property type="entry name" value="Ubiquitin-like_dom"/>
</dbReference>
<keyword evidence="9" id="KW-0521">NADP</keyword>
<dbReference type="EC" id="1.3.1.93" evidence="4"/>
<evidence type="ECO:0000256" key="8">
    <source>
        <dbReference type="ARBA" id="ARBA00022832"/>
    </source>
</evidence>
<dbReference type="GO" id="GO:0005789">
    <property type="term" value="C:endoplasmic reticulum membrane"/>
    <property type="evidence" value="ECO:0007669"/>
    <property type="project" value="UniProtKB-SubCell"/>
</dbReference>
<comment type="catalytic activity">
    <reaction evidence="15">
        <text>a very-long-chain 2,3-saturated fatty acyl-CoA + NADP(+) = a very-long-chain (2E)-enoyl-CoA + NADPH + H(+)</text>
        <dbReference type="Rhea" id="RHEA:14473"/>
        <dbReference type="ChEBI" id="CHEBI:15378"/>
        <dbReference type="ChEBI" id="CHEBI:57783"/>
        <dbReference type="ChEBI" id="CHEBI:58349"/>
        <dbReference type="ChEBI" id="CHEBI:83724"/>
        <dbReference type="ChEBI" id="CHEBI:83728"/>
        <dbReference type="EC" id="1.3.1.93"/>
    </reaction>
</comment>
<keyword evidence="14" id="KW-0275">Fatty acid biosynthesis</keyword>
<dbReference type="OrthoDB" id="540503at2759"/>
<dbReference type="PANTHER" id="PTHR10556:SF28">
    <property type="entry name" value="VERY-LONG-CHAIN ENOYL-COA REDUCTASE"/>
    <property type="match status" value="1"/>
</dbReference>
<accession>A0A9N8Z1N8</accession>
<evidence type="ECO:0000256" key="6">
    <source>
        <dbReference type="ARBA" id="ARBA00022692"/>
    </source>
</evidence>
<protein>
    <recommendedName>
        <fullName evidence="4">very-long-chain enoyl-CoA reductase</fullName>
        <ecNumber evidence="4">1.3.1.93</ecNumber>
    </recommendedName>
</protein>
<evidence type="ECO:0000256" key="11">
    <source>
        <dbReference type="ARBA" id="ARBA00023002"/>
    </source>
</evidence>
<dbReference type="InterPro" id="IPR029071">
    <property type="entry name" value="Ubiquitin-like_domsf"/>
</dbReference>
<evidence type="ECO:0000259" key="18">
    <source>
        <dbReference type="PROSITE" id="PS50053"/>
    </source>
</evidence>
<feature type="transmembrane region" description="Helical" evidence="17">
    <location>
        <begin position="255"/>
        <end position="274"/>
    </location>
</feature>
<reference evidence="19" key="1">
    <citation type="submission" date="2021-06" db="EMBL/GenBank/DDBJ databases">
        <authorList>
            <person name="Kallberg Y."/>
            <person name="Tangrot J."/>
            <person name="Rosling A."/>
        </authorList>
    </citation>
    <scope>NUCLEOTIDE SEQUENCE</scope>
    <source>
        <strain evidence="19">FL130A</strain>
    </source>
</reference>
<dbReference type="PROSITE" id="PS50244">
    <property type="entry name" value="S5A_REDUCTASE"/>
    <property type="match status" value="1"/>
</dbReference>
<evidence type="ECO:0000256" key="4">
    <source>
        <dbReference type="ARBA" id="ARBA00012530"/>
    </source>
</evidence>
<dbReference type="EMBL" id="CAJVPS010000165">
    <property type="protein sequence ID" value="CAG8459973.1"/>
    <property type="molecule type" value="Genomic_DNA"/>
</dbReference>
<dbReference type="Gene3D" id="1.20.120.1630">
    <property type="match status" value="1"/>
</dbReference>
<feature type="transmembrane region" description="Helical" evidence="17">
    <location>
        <begin position="229"/>
        <end position="249"/>
    </location>
</feature>
<evidence type="ECO:0000256" key="10">
    <source>
        <dbReference type="ARBA" id="ARBA00022989"/>
    </source>
</evidence>
<keyword evidence="11" id="KW-0560">Oxidoreductase</keyword>
<proteinExistence type="inferred from homology"/>
<evidence type="ECO:0000256" key="7">
    <source>
        <dbReference type="ARBA" id="ARBA00022824"/>
    </source>
</evidence>
<comment type="function">
    <text evidence="16">Catalyzes the last of the four reactions of the long-chain fatty acids elongation cycle. This endoplasmic reticulum-bound enzymatic process, allows the addition of 2 carbons to the chain of long- and very long-chain fatty acids/VLCFAs per cycle. This enzyme reduces the trans-2,3-enoyl-CoA fatty acid intermediate to an acyl-CoA that can be further elongated by entering a new cycle of elongation. Thereby, it participates in the production of VLCFAs of different chain lengths that are involved in multiple biological processes as precursors of membrane lipids and lipid mediators.</text>
</comment>
<comment type="similarity">
    <text evidence="3">Belongs to the steroid 5-alpha reductase family.</text>
</comment>
<comment type="pathway">
    <text evidence="2">Lipid metabolism; fatty acid biosynthesis.</text>
</comment>
<evidence type="ECO:0000256" key="12">
    <source>
        <dbReference type="ARBA" id="ARBA00023098"/>
    </source>
</evidence>
<sequence>MKITISPRSGKSQKFPIILDVPSDAKVNQVKQAIHKKLPKYYPDRQRLTFDNKLLEEDKTLAEYGIRDGDTVLFKDLGLQIGWRTVFIIEYFGPLVIHPIFYYFSTEIYGKSFEHSKMQTITYYLVLIHFMKREFETIFIHRFSNGTMPFLNIFKNSGHYYLLSGFNLAYWVYGPWNAKGTAGGEREEWYIWTCVGIWIWAQLSNLSTHVTLRNLRPPGTRVRKIPHGYGFELVSCPNYFFEVVGWVAIAALTKSAAALFFVVFGGGIMYAWAVKKHKNYRKEFKDYPKNRKSMFPFIA</sequence>
<dbReference type="FunFam" id="1.20.120.1630:FF:000010">
    <property type="entry name" value="Steroid alpha reductase family protein"/>
    <property type="match status" value="1"/>
</dbReference>
<keyword evidence="20" id="KW-1185">Reference proteome</keyword>
<dbReference type="PANTHER" id="PTHR10556">
    <property type="entry name" value="3-OXO-5-ALPHA-STEROID 4-DEHYDROGENASE"/>
    <property type="match status" value="1"/>
</dbReference>
<feature type="transmembrane region" description="Helical" evidence="17">
    <location>
        <begin position="158"/>
        <end position="177"/>
    </location>
</feature>
<dbReference type="CDD" id="cd01801">
    <property type="entry name" value="Ubl_TECR_like"/>
    <property type="match status" value="1"/>
</dbReference>
<keyword evidence="6 17" id="KW-0812">Transmembrane</keyword>
<feature type="domain" description="Ubiquitin-like" evidence="18">
    <location>
        <begin position="1"/>
        <end position="74"/>
    </location>
</feature>
<feature type="transmembrane region" description="Helical" evidence="17">
    <location>
        <begin position="189"/>
        <end position="208"/>
    </location>
</feature>
<dbReference type="InterPro" id="IPR039357">
    <property type="entry name" value="SRD5A/TECR"/>
</dbReference>
<comment type="caution">
    <text evidence="19">The sequence shown here is derived from an EMBL/GenBank/DDBJ whole genome shotgun (WGS) entry which is preliminary data.</text>
</comment>
<evidence type="ECO:0000256" key="14">
    <source>
        <dbReference type="ARBA" id="ARBA00023160"/>
    </source>
</evidence>